<reference evidence="2" key="1">
    <citation type="submission" date="2019-11" db="EMBL/GenBank/DDBJ databases">
        <title>Bipolaris sorokiniana Genome sequencing.</title>
        <authorList>
            <person name="Wang H."/>
        </authorList>
    </citation>
    <scope>NUCLEOTIDE SEQUENCE</scope>
</reference>
<feature type="compositionally biased region" description="Polar residues" evidence="1">
    <location>
        <begin position="227"/>
        <end position="237"/>
    </location>
</feature>
<feature type="compositionally biased region" description="Polar residues" evidence="1">
    <location>
        <begin position="191"/>
        <end position="202"/>
    </location>
</feature>
<gene>
    <name evidence="2" type="ORF">GGP41_010368</name>
</gene>
<protein>
    <submittedName>
        <fullName evidence="2">Uncharacterized protein</fullName>
    </submittedName>
</protein>
<accession>A0A8H5ZHR3</accession>
<feature type="compositionally biased region" description="Polar residues" evidence="1">
    <location>
        <begin position="171"/>
        <end position="181"/>
    </location>
</feature>
<proteinExistence type="predicted"/>
<dbReference type="EMBL" id="WNKQ01000006">
    <property type="protein sequence ID" value="KAF5850718.1"/>
    <property type="molecule type" value="Genomic_DNA"/>
</dbReference>
<evidence type="ECO:0000313" key="2">
    <source>
        <dbReference type="EMBL" id="KAF5850718.1"/>
    </source>
</evidence>
<dbReference type="OMA" id="NTTSAWD"/>
<sequence>MDASATAKDAPQQFPPTPGAASPLKSPRSPCSPSKTAELWDGYERRAVERAKERDELMHETHERNDCSTSRTSFDFRFKRAQTTIPSTTTSGCKFCGRPIIYASAMCEGCFKRTVVSPGNEEIATPLGAAGHNMAVSGLCQIPSREEIITPTYALPKRASFCPLPAHLTDASTRISSTQPGSVGRRKKSPSEPTQPSLQLQITTSTYTSSSQDNSPPMTPTSPSGTAHSLNSTRRSSLANVTMLPKPRYPHARNDSGTPSEFSTLYRTMSTTTTPPASLHRFGYPLQNTTSAWDDWDSDEEEEQGEGEEERPGLSSWMGRRKIRSRNGGGAGGGSSSGGGGGGKTSMDHYDSSGEETREKMTMTRKSRDDRVEQTRVESVRGASVRVERLVEPSRDSKVKKPSGFVRALSCGCGTTE</sequence>
<feature type="compositionally biased region" description="Basic and acidic residues" evidence="1">
    <location>
        <begin position="346"/>
        <end position="379"/>
    </location>
</feature>
<comment type="caution">
    <text evidence="2">The sequence shown here is derived from an EMBL/GenBank/DDBJ whole genome shotgun (WGS) entry which is preliminary data.</text>
</comment>
<feature type="compositionally biased region" description="Acidic residues" evidence="1">
    <location>
        <begin position="294"/>
        <end position="309"/>
    </location>
</feature>
<feature type="compositionally biased region" description="Gly residues" evidence="1">
    <location>
        <begin position="327"/>
        <end position="344"/>
    </location>
</feature>
<evidence type="ECO:0000313" key="3">
    <source>
        <dbReference type="Proteomes" id="UP000624244"/>
    </source>
</evidence>
<feature type="region of interest" description="Disordered" evidence="1">
    <location>
        <begin position="1"/>
        <end position="37"/>
    </location>
</feature>
<organism evidence="2 3">
    <name type="scientific">Cochliobolus sativus</name>
    <name type="common">Common root rot and spot blotch fungus</name>
    <name type="synonym">Bipolaris sorokiniana</name>
    <dbReference type="NCBI Taxonomy" id="45130"/>
    <lineage>
        <taxon>Eukaryota</taxon>
        <taxon>Fungi</taxon>
        <taxon>Dikarya</taxon>
        <taxon>Ascomycota</taxon>
        <taxon>Pezizomycotina</taxon>
        <taxon>Dothideomycetes</taxon>
        <taxon>Pleosporomycetidae</taxon>
        <taxon>Pleosporales</taxon>
        <taxon>Pleosporineae</taxon>
        <taxon>Pleosporaceae</taxon>
        <taxon>Bipolaris</taxon>
    </lineage>
</organism>
<name>A0A8H5ZHR3_COCSA</name>
<feature type="region of interest" description="Disordered" evidence="1">
    <location>
        <begin position="244"/>
        <end position="263"/>
    </location>
</feature>
<feature type="region of interest" description="Disordered" evidence="1">
    <location>
        <begin position="171"/>
        <end position="237"/>
    </location>
</feature>
<evidence type="ECO:0000256" key="1">
    <source>
        <dbReference type="SAM" id="MobiDB-lite"/>
    </source>
</evidence>
<dbReference type="Proteomes" id="UP000624244">
    <property type="component" value="Unassembled WGS sequence"/>
</dbReference>
<feature type="region of interest" description="Disordered" evidence="1">
    <location>
        <begin position="290"/>
        <end position="380"/>
    </location>
</feature>
<dbReference type="AlphaFoldDB" id="A0A8H5ZHR3"/>